<dbReference type="InterPro" id="IPR009072">
    <property type="entry name" value="Histone-fold"/>
</dbReference>
<dbReference type="GO" id="GO:0046982">
    <property type="term" value="F:protein heterodimerization activity"/>
    <property type="evidence" value="ECO:0007669"/>
    <property type="project" value="InterPro"/>
</dbReference>
<comment type="similarity">
    <text evidence="7">Belongs to the NFYC/HAP5 subunit family.</text>
</comment>
<feature type="region of interest" description="Disordered" evidence="9">
    <location>
        <begin position="1"/>
        <end position="20"/>
    </location>
</feature>
<comment type="function">
    <text evidence="8">Stimulates the transcription of various genes by recognizing and binding to a CCAAT motif in promoters.</text>
</comment>
<feature type="domain" description="Core Histone H2A/H2B/H3" evidence="10">
    <location>
        <begin position="82"/>
        <end position="151"/>
    </location>
</feature>
<dbReference type="KEGG" id="mnt:21409721"/>
<evidence type="ECO:0000256" key="5">
    <source>
        <dbReference type="ARBA" id="ARBA00023242"/>
    </source>
</evidence>
<name>W9SQ52_9ROSA</name>
<evidence type="ECO:0000256" key="3">
    <source>
        <dbReference type="ARBA" id="ARBA00023125"/>
    </source>
</evidence>
<keyword evidence="5" id="KW-0539">Nucleus</keyword>
<keyword evidence="2" id="KW-0805">Transcription regulation</keyword>
<sequence length="254" mass="29341">MDMNQSMNFISSPNSNSNPQVPNFMMPRSSFMLPDYNNYQQNMSTKQIAEEIRRSHLNQLQKQNLELFWSQQLLEMQNTTVGKSQHQLPLARVKRIMKSEGDVKMISADTPILFSKACELFIMELTLRSWMQTEECKRRTLQRCDIARAIRNDELLDFLQEVVPLSHDCQKEDESGGKTPEGGENTSTAEALNLPMMNNLSDDMISMIQQVPQQFMLDPSIMSSSEFQFLFPSKVSTKFSRDIKEINILLIVNR</sequence>
<dbReference type="Pfam" id="PF00125">
    <property type="entry name" value="Histone"/>
    <property type="match status" value="1"/>
</dbReference>
<dbReference type="eggNOG" id="KOG1657">
    <property type="taxonomic scope" value="Eukaryota"/>
</dbReference>
<keyword evidence="3" id="KW-0238">DNA-binding</keyword>
<gene>
    <name evidence="11" type="ORF">L484_027094</name>
</gene>
<organism evidence="11 12">
    <name type="scientific">Morus notabilis</name>
    <dbReference type="NCBI Taxonomy" id="981085"/>
    <lineage>
        <taxon>Eukaryota</taxon>
        <taxon>Viridiplantae</taxon>
        <taxon>Streptophyta</taxon>
        <taxon>Embryophyta</taxon>
        <taxon>Tracheophyta</taxon>
        <taxon>Spermatophyta</taxon>
        <taxon>Magnoliopsida</taxon>
        <taxon>eudicotyledons</taxon>
        <taxon>Gunneridae</taxon>
        <taxon>Pentapetalae</taxon>
        <taxon>rosids</taxon>
        <taxon>fabids</taxon>
        <taxon>Rosales</taxon>
        <taxon>Moraceae</taxon>
        <taxon>Moreae</taxon>
        <taxon>Morus</taxon>
    </lineage>
</organism>
<accession>W9SQ52</accession>
<dbReference type="PANTHER" id="PTHR10252:SF124">
    <property type="entry name" value="NUCLEAR TRANSCRIPTION FACTOR Y SUBUNIT C-10"/>
    <property type="match status" value="1"/>
</dbReference>
<dbReference type="SUPFAM" id="SSF47113">
    <property type="entry name" value="Histone-fold"/>
    <property type="match status" value="1"/>
</dbReference>
<evidence type="ECO:0000256" key="9">
    <source>
        <dbReference type="SAM" id="MobiDB-lite"/>
    </source>
</evidence>
<dbReference type="PANTHER" id="PTHR10252">
    <property type="entry name" value="HISTONE-LIKE TRANSCRIPTION FACTOR CCAAT-RELATED"/>
    <property type="match status" value="1"/>
</dbReference>
<proteinExistence type="inferred from homology"/>
<evidence type="ECO:0000313" key="11">
    <source>
        <dbReference type="EMBL" id="EXC20540.1"/>
    </source>
</evidence>
<comment type="subcellular location">
    <subcellularLocation>
        <location evidence="1">Nucleus</location>
    </subcellularLocation>
</comment>
<dbReference type="InterPro" id="IPR050568">
    <property type="entry name" value="Transcr_DNA_Rep_Reg"/>
</dbReference>
<dbReference type="GO" id="GO:0006355">
    <property type="term" value="P:regulation of DNA-templated transcription"/>
    <property type="evidence" value="ECO:0007669"/>
    <property type="project" value="TreeGrafter"/>
</dbReference>
<dbReference type="GO" id="GO:0005634">
    <property type="term" value="C:nucleus"/>
    <property type="evidence" value="ECO:0007669"/>
    <property type="project" value="UniProtKB-SubCell"/>
</dbReference>
<dbReference type="CDD" id="cd22908">
    <property type="entry name" value="HFD_NFYC-like"/>
    <property type="match status" value="1"/>
</dbReference>
<comment type="subunit">
    <text evidence="6">Heterotrimeric transcription factor composed of three components, NF-YA, NF-YB and NF-YC. NF-YB and NF-YC must interact and dimerize for NF-YA association and DNA binding.</text>
</comment>
<evidence type="ECO:0000256" key="1">
    <source>
        <dbReference type="ARBA" id="ARBA00004123"/>
    </source>
</evidence>
<dbReference type="GO" id="GO:0000976">
    <property type="term" value="F:transcription cis-regulatory region binding"/>
    <property type="evidence" value="ECO:0007669"/>
    <property type="project" value="TreeGrafter"/>
</dbReference>
<dbReference type="InterPro" id="IPR007125">
    <property type="entry name" value="H2A/H2B/H3"/>
</dbReference>
<protein>
    <submittedName>
        <fullName evidence="11">Nuclear transcription factor Y subunit C-2</fullName>
    </submittedName>
</protein>
<dbReference type="Proteomes" id="UP000030645">
    <property type="component" value="Unassembled WGS sequence"/>
</dbReference>
<dbReference type="STRING" id="981085.W9SQ52"/>
<dbReference type="EMBL" id="KE345919">
    <property type="protein sequence ID" value="EXC20540.1"/>
    <property type="molecule type" value="Genomic_DNA"/>
</dbReference>
<dbReference type="OrthoDB" id="1272441at2759"/>
<dbReference type="FunFam" id="1.10.20.10:FF:000062">
    <property type="entry name" value="Nuclear transcription factor Y subunit C"/>
    <property type="match status" value="1"/>
</dbReference>
<dbReference type="Gene3D" id="1.10.20.10">
    <property type="entry name" value="Histone, subunit A"/>
    <property type="match status" value="1"/>
</dbReference>
<keyword evidence="4" id="KW-0804">Transcription</keyword>
<reference evidence="12" key="1">
    <citation type="submission" date="2013-01" db="EMBL/GenBank/DDBJ databases">
        <title>Draft Genome Sequence of a Mulberry Tree, Morus notabilis C.K. Schneid.</title>
        <authorList>
            <person name="He N."/>
            <person name="Zhao S."/>
        </authorList>
    </citation>
    <scope>NUCLEOTIDE SEQUENCE</scope>
</reference>
<evidence type="ECO:0000256" key="8">
    <source>
        <dbReference type="ARBA" id="ARBA00059992"/>
    </source>
</evidence>
<evidence type="ECO:0000256" key="2">
    <source>
        <dbReference type="ARBA" id="ARBA00023015"/>
    </source>
</evidence>
<evidence type="ECO:0000256" key="6">
    <source>
        <dbReference type="ARBA" id="ARBA00025911"/>
    </source>
</evidence>
<evidence type="ECO:0000313" key="12">
    <source>
        <dbReference type="Proteomes" id="UP000030645"/>
    </source>
</evidence>
<keyword evidence="12" id="KW-1185">Reference proteome</keyword>
<evidence type="ECO:0000259" key="10">
    <source>
        <dbReference type="Pfam" id="PF00125"/>
    </source>
</evidence>
<evidence type="ECO:0000256" key="7">
    <source>
        <dbReference type="ARBA" id="ARBA00038129"/>
    </source>
</evidence>
<dbReference type="AlphaFoldDB" id="W9SQ52"/>
<evidence type="ECO:0000256" key="4">
    <source>
        <dbReference type="ARBA" id="ARBA00023163"/>
    </source>
</evidence>